<gene>
    <name evidence="1" type="ORF">D5H78_17905</name>
</gene>
<name>A0A3A3YVA7_9ACTN</name>
<evidence type="ECO:0000313" key="2">
    <source>
        <dbReference type="Proteomes" id="UP000265614"/>
    </source>
</evidence>
<comment type="caution">
    <text evidence="1">The sequence shown here is derived from an EMBL/GenBank/DDBJ whole genome shotgun (WGS) entry which is preliminary data.</text>
</comment>
<organism evidence="1 2">
    <name type="scientific">Vallicoccus soli</name>
    <dbReference type="NCBI Taxonomy" id="2339232"/>
    <lineage>
        <taxon>Bacteria</taxon>
        <taxon>Bacillati</taxon>
        <taxon>Actinomycetota</taxon>
        <taxon>Actinomycetes</taxon>
        <taxon>Motilibacterales</taxon>
        <taxon>Vallicoccaceae</taxon>
        <taxon>Vallicoccus</taxon>
    </lineage>
</organism>
<dbReference type="Proteomes" id="UP000265614">
    <property type="component" value="Unassembled WGS sequence"/>
</dbReference>
<accession>A0A3A3YVA7</accession>
<reference evidence="1 2" key="1">
    <citation type="submission" date="2018-09" db="EMBL/GenBank/DDBJ databases">
        <title>YIM 75000 draft genome.</title>
        <authorList>
            <person name="Tang S."/>
            <person name="Feng Y."/>
        </authorList>
    </citation>
    <scope>NUCLEOTIDE SEQUENCE [LARGE SCALE GENOMIC DNA]</scope>
    <source>
        <strain evidence="1 2">YIM 75000</strain>
    </source>
</reference>
<dbReference type="RefSeq" id="WP_119951864.1">
    <property type="nucleotide sequence ID" value="NZ_QZEZ01000011.1"/>
</dbReference>
<evidence type="ECO:0000313" key="1">
    <source>
        <dbReference type="EMBL" id="RJK92978.1"/>
    </source>
</evidence>
<protein>
    <submittedName>
        <fullName evidence="1">Uncharacterized protein</fullName>
    </submittedName>
</protein>
<proteinExistence type="predicted"/>
<dbReference type="EMBL" id="QZEZ01000011">
    <property type="protein sequence ID" value="RJK92978.1"/>
    <property type="molecule type" value="Genomic_DNA"/>
</dbReference>
<keyword evidence="2" id="KW-1185">Reference proteome</keyword>
<sequence>MPFSELARLLLQELDRTQGRTDMGFAVALERTWLEVDDGGEALRVVYRHPLHGGRLGLRVLVHEEHRSPLLPAGAHLADVLRVLLQEVTDAVGEPLGRSAGLLVVDDDGVQWWGDGYPG</sequence>
<dbReference type="AlphaFoldDB" id="A0A3A3YVA7"/>